<comment type="similarity">
    <text evidence="1">Belongs to the F420H(2)-dependent quinone reductase family.</text>
</comment>
<evidence type="ECO:0000313" key="5">
    <source>
        <dbReference type="Proteomes" id="UP000199251"/>
    </source>
</evidence>
<keyword evidence="2" id="KW-0560">Oxidoreductase</keyword>
<accession>A0A0E4CMG8</accession>
<gene>
    <name evidence="4" type="ORF">BN1232_01767</name>
</gene>
<dbReference type="PANTHER" id="PTHR39428">
    <property type="entry name" value="F420H(2)-DEPENDENT QUINONE REDUCTASE RV1261C"/>
    <property type="match status" value="1"/>
</dbReference>
<dbReference type="AlphaFoldDB" id="A0A0E4CMG8"/>
<name>A0A0E4CMG8_MYCLN</name>
<dbReference type="Proteomes" id="UP000199251">
    <property type="component" value="Unassembled WGS sequence"/>
</dbReference>
<dbReference type="PANTHER" id="PTHR39428:SF1">
    <property type="entry name" value="F420H(2)-DEPENDENT QUINONE REDUCTASE RV1261C"/>
    <property type="match status" value="1"/>
</dbReference>
<dbReference type="GO" id="GO:0005886">
    <property type="term" value="C:plasma membrane"/>
    <property type="evidence" value="ECO:0007669"/>
    <property type="project" value="TreeGrafter"/>
</dbReference>
<protein>
    <submittedName>
        <fullName evidence="4">Cell entry (Mce) related family protein</fullName>
    </submittedName>
</protein>
<dbReference type="STRING" id="141349.BN1232_01767"/>
<dbReference type="InterPro" id="IPR004378">
    <property type="entry name" value="F420H2_quin_Rdtase"/>
</dbReference>
<proteinExistence type="inferred from homology"/>
<evidence type="ECO:0000256" key="3">
    <source>
        <dbReference type="ARBA" id="ARBA00049106"/>
    </source>
</evidence>
<evidence type="ECO:0000256" key="2">
    <source>
        <dbReference type="ARBA" id="ARBA00023002"/>
    </source>
</evidence>
<organism evidence="4 5">
    <name type="scientific">Mycobacterium lentiflavum</name>
    <dbReference type="NCBI Taxonomy" id="141349"/>
    <lineage>
        <taxon>Bacteria</taxon>
        <taxon>Bacillati</taxon>
        <taxon>Actinomycetota</taxon>
        <taxon>Actinomycetes</taxon>
        <taxon>Mycobacteriales</taxon>
        <taxon>Mycobacteriaceae</taxon>
        <taxon>Mycobacterium</taxon>
        <taxon>Mycobacterium simiae complex</taxon>
    </lineage>
</organism>
<comment type="catalytic activity">
    <reaction evidence="3">
        <text>oxidized coenzyme F420-(gamma-L-Glu)(n) + a quinol + H(+) = reduced coenzyme F420-(gamma-L-Glu)(n) + a quinone</text>
        <dbReference type="Rhea" id="RHEA:39663"/>
        <dbReference type="Rhea" id="RHEA-COMP:12939"/>
        <dbReference type="Rhea" id="RHEA-COMP:14378"/>
        <dbReference type="ChEBI" id="CHEBI:15378"/>
        <dbReference type="ChEBI" id="CHEBI:24646"/>
        <dbReference type="ChEBI" id="CHEBI:132124"/>
        <dbReference type="ChEBI" id="CHEBI:133980"/>
        <dbReference type="ChEBI" id="CHEBI:139511"/>
    </reaction>
</comment>
<evidence type="ECO:0000313" key="4">
    <source>
        <dbReference type="EMBL" id="CQD09688.1"/>
    </source>
</evidence>
<sequence length="139" mass="15610">MSDDDFNRRNIEEFRANHGRLGGQFEGAPVLLLHSKGARSGEERVSPMMYLADGQRYLVFASAAGADRNPAWYHNLVAHPDAQIEVGDDLIDVRAVELHGDERDQKYAIQASRYPGFADYERKTTRTIPVLALIPQQAQ</sequence>
<dbReference type="GO" id="GO:0070967">
    <property type="term" value="F:coenzyme F420 binding"/>
    <property type="evidence" value="ECO:0007669"/>
    <property type="project" value="TreeGrafter"/>
</dbReference>
<dbReference type="Pfam" id="PF04075">
    <property type="entry name" value="F420H2_quin_red"/>
    <property type="match status" value="1"/>
</dbReference>
<dbReference type="SUPFAM" id="SSF50475">
    <property type="entry name" value="FMN-binding split barrel"/>
    <property type="match status" value="1"/>
</dbReference>
<dbReference type="RefSeq" id="WP_090601008.1">
    <property type="nucleotide sequence ID" value="NZ_CTEE01000001.1"/>
</dbReference>
<evidence type="ECO:0000256" key="1">
    <source>
        <dbReference type="ARBA" id="ARBA00008710"/>
    </source>
</evidence>
<dbReference type="GO" id="GO:0016491">
    <property type="term" value="F:oxidoreductase activity"/>
    <property type="evidence" value="ECO:0007669"/>
    <property type="project" value="UniProtKB-KW"/>
</dbReference>
<dbReference type="NCBIfam" id="TIGR00026">
    <property type="entry name" value="hi_GC_TIGR00026"/>
    <property type="match status" value="1"/>
</dbReference>
<dbReference type="EMBL" id="CTEE01000001">
    <property type="protein sequence ID" value="CQD09688.1"/>
    <property type="molecule type" value="Genomic_DNA"/>
</dbReference>
<dbReference type="InterPro" id="IPR012349">
    <property type="entry name" value="Split_barrel_FMN-bd"/>
</dbReference>
<dbReference type="Gene3D" id="2.30.110.10">
    <property type="entry name" value="Electron Transport, Fmn-binding Protein, Chain A"/>
    <property type="match status" value="1"/>
</dbReference>
<reference evidence="4 5" key="1">
    <citation type="submission" date="2015-03" db="EMBL/GenBank/DDBJ databases">
        <authorList>
            <person name="Urmite Genomes"/>
        </authorList>
    </citation>
    <scope>NUCLEOTIDE SEQUENCE [LARGE SCALE GENOMIC DNA]</scope>
    <source>
        <strain evidence="4 5">CSUR P1491</strain>
    </source>
</reference>
<dbReference type="OrthoDB" id="8225825at2"/>